<reference evidence="2" key="1">
    <citation type="journal article" date="2024" name="Proc. Natl. Acad. Sci. U.S.A.">
        <title>Extraordinary preservation of gene collinearity over three hundred million years revealed in homosporous lycophytes.</title>
        <authorList>
            <person name="Li C."/>
            <person name="Wickell D."/>
            <person name="Kuo L.Y."/>
            <person name="Chen X."/>
            <person name="Nie B."/>
            <person name="Liao X."/>
            <person name="Peng D."/>
            <person name="Ji J."/>
            <person name="Jenkins J."/>
            <person name="Williams M."/>
            <person name="Shu S."/>
            <person name="Plott C."/>
            <person name="Barry K."/>
            <person name="Rajasekar S."/>
            <person name="Grimwood J."/>
            <person name="Han X."/>
            <person name="Sun S."/>
            <person name="Hou Z."/>
            <person name="He W."/>
            <person name="Dai G."/>
            <person name="Sun C."/>
            <person name="Schmutz J."/>
            <person name="Leebens-Mack J.H."/>
            <person name="Li F.W."/>
            <person name="Wang L."/>
        </authorList>
    </citation>
    <scope>NUCLEOTIDE SEQUENCE [LARGE SCALE GENOMIC DNA]</scope>
    <source>
        <strain evidence="2">cv. PW_Plant_1</strain>
    </source>
</reference>
<proteinExistence type="predicted"/>
<dbReference type="EMBL" id="CM055098">
    <property type="protein sequence ID" value="KAJ7548174.1"/>
    <property type="molecule type" value="Genomic_DNA"/>
</dbReference>
<sequence length="389" mass="41840">MATPSNSSAAASLSEDEVTKAIASLIVFGFHGTTLDSHARNLISLGAGGAIIFSRNVQNPEQVSRLCLDLKKAAGRRKLIIMVDQEGGTVSRLGPPFTPLPPARIFGHTGDPCAAAAMGNILGKELRAVNIDMDLAPVVDVDSNPKNPIIGDRSFGSSPSLVAEFGFEFIRSLQKEGVAACAKHYPGHGDTFKDSHKELPSLSHKLDRLEKVELLPFAKAVDADVAAVMVAHISVPSLSAETDNPEYPATMSKGAIEHLTKKLHFEGVIVCDCLEMGAILKGFSIEHAALQALLAGVDMLLICHTKQRQLSVIRALVKAVMDGSLPYWRVKEAGEKVANLADIYVRSPNFQNAKFEESFQHAKLELIGCKEHNELVENIIHHAAVVHDG</sequence>
<evidence type="ECO:0000313" key="2">
    <source>
        <dbReference type="Proteomes" id="UP001162992"/>
    </source>
</evidence>
<dbReference type="Proteomes" id="UP001162992">
    <property type="component" value="Chromosome 7"/>
</dbReference>
<evidence type="ECO:0000313" key="1">
    <source>
        <dbReference type="EMBL" id="KAJ7548174.1"/>
    </source>
</evidence>
<keyword evidence="2" id="KW-1185">Reference proteome</keyword>
<gene>
    <name evidence="1" type="ORF">O6H91_07G001000</name>
</gene>
<organism evidence="1 2">
    <name type="scientific">Diphasiastrum complanatum</name>
    <name type="common">Issler's clubmoss</name>
    <name type="synonym">Lycopodium complanatum</name>
    <dbReference type="NCBI Taxonomy" id="34168"/>
    <lineage>
        <taxon>Eukaryota</taxon>
        <taxon>Viridiplantae</taxon>
        <taxon>Streptophyta</taxon>
        <taxon>Embryophyta</taxon>
        <taxon>Tracheophyta</taxon>
        <taxon>Lycopodiopsida</taxon>
        <taxon>Lycopodiales</taxon>
        <taxon>Lycopodiaceae</taxon>
        <taxon>Lycopodioideae</taxon>
        <taxon>Diphasiastrum</taxon>
    </lineage>
</organism>
<comment type="caution">
    <text evidence="1">The sequence shown here is derived from an EMBL/GenBank/DDBJ whole genome shotgun (WGS) entry which is preliminary data.</text>
</comment>
<protein>
    <submittedName>
        <fullName evidence="1">Uncharacterized protein</fullName>
    </submittedName>
</protein>
<accession>A0ACC2D1L4</accession>
<name>A0ACC2D1L4_DIPCM</name>